<reference evidence="1 2" key="1">
    <citation type="submission" date="2021-06" db="EMBL/GenBank/DDBJ databases">
        <authorList>
            <person name="Palmer J.M."/>
        </authorList>
    </citation>
    <scope>NUCLEOTIDE SEQUENCE [LARGE SCALE GENOMIC DNA]</scope>
    <source>
        <strain evidence="1 2">MEX-2019</strain>
        <tissue evidence="1">Muscle</tissue>
    </source>
</reference>
<sequence length="83" mass="8721">MDSTKKITKKLTGTAKGGALWLTSMGNGHGQILISVLTAQEGAGLHRMAGDLVKRYEQAAADPPSALYVDCRCCAEAAETPML</sequence>
<dbReference type="AlphaFoldDB" id="A0AAV9SCF6"/>
<accession>A0AAV9SCF6</accession>
<comment type="caution">
    <text evidence="1">The sequence shown here is derived from an EMBL/GenBank/DDBJ whole genome shotgun (WGS) entry which is preliminary data.</text>
</comment>
<dbReference type="PANTHER" id="PTHR24401">
    <property type="entry name" value="SI:CH211-243P7.3-RELATED"/>
    <property type="match status" value="1"/>
</dbReference>
<dbReference type="PANTHER" id="PTHR24401:SF29">
    <property type="entry name" value="SI:CH211-243P7.3-RELATED"/>
    <property type="match status" value="1"/>
</dbReference>
<evidence type="ECO:0000313" key="1">
    <source>
        <dbReference type="EMBL" id="KAK5618928.1"/>
    </source>
</evidence>
<organism evidence="1 2">
    <name type="scientific">Crenichthys baileyi</name>
    <name type="common">White River springfish</name>
    <dbReference type="NCBI Taxonomy" id="28760"/>
    <lineage>
        <taxon>Eukaryota</taxon>
        <taxon>Metazoa</taxon>
        <taxon>Chordata</taxon>
        <taxon>Craniata</taxon>
        <taxon>Vertebrata</taxon>
        <taxon>Euteleostomi</taxon>
        <taxon>Actinopterygii</taxon>
        <taxon>Neopterygii</taxon>
        <taxon>Teleostei</taxon>
        <taxon>Neoteleostei</taxon>
        <taxon>Acanthomorphata</taxon>
        <taxon>Ovalentaria</taxon>
        <taxon>Atherinomorphae</taxon>
        <taxon>Cyprinodontiformes</taxon>
        <taxon>Goodeidae</taxon>
        <taxon>Crenichthys</taxon>
    </lineage>
</organism>
<dbReference type="EMBL" id="JAHHUM010000594">
    <property type="protein sequence ID" value="KAK5618928.1"/>
    <property type="molecule type" value="Genomic_DNA"/>
</dbReference>
<keyword evidence="2" id="KW-1185">Reference proteome</keyword>
<dbReference type="Proteomes" id="UP001311232">
    <property type="component" value="Unassembled WGS sequence"/>
</dbReference>
<proteinExistence type="predicted"/>
<name>A0AAV9SCF6_9TELE</name>
<evidence type="ECO:0000313" key="2">
    <source>
        <dbReference type="Proteomes" id="UP001311232"/>
    </source>
</evidence>
<gene>
    <name evidence="1" type="ORF">CRENBAI_007685</name>
</gene>
<protein>
    <submittedName>
        <fullName evidence="1">Uncharacterized protein</fullName>
    </submittedName>
</protein>